<evidence type="ECO:0000256" key="1">
    <source>
        <dbReference type="SAM" id="Coils"/>
    </source>
</evidence>
<dbReference type="Pfam" id="PF04977">
    <property type="entry name" value="DivIC"/>
    <property type="match status" value="1"/>
</dbReference>
<reference evidence="2" key="1">
    <citation type="submission" date="2018-05" db="EMBL/GenBank/DDBJ databases">
        <authorList>
            <person name="Lanie J.A."/>
            <person name="Ng W.-L."/>
            <person name="Kazmierczak K.M."/>
            <person name="Andrzejewski T.M."/>
            <person name="Davidsen T.M."/>
            <person name="Wayne K.J."/>
            <person name="Tettelin H."/>
            <person name="Glass J.I."/>
            <person name="Rusch D."/>
            <person name="Podicherti R."/>
            <person name="Tsui H.-C.T."/>
            <person name="Winkler M.E."/>
        </authorList>
    </citation>
    <scope>NUCLEOTIDE SEQUENCE</scope>
</reference>
<accession>A0A381PVV8</accession>
<name>A0A381PVV8_9ZZZZ</name>
<protein>
    <submittedName>
        <fullName evidence="2">Uncharacterized protein</fullName>
    </submittedName>
</protein>
<feature type="coiled-coil region" evidence="1">
    <location>
        <begin position="3"/>
        <end position="30"/>
    </location>
</feature>
<sequence length="63" mass="7086">MAIEIQNSTASELTNELQELKSEIESLSRPDVIAKRARAELNMVFTEPETLLISINKNLIESL</sequence>
<dbReference type="EMBL" id="UINC01001098">
    <property type="protein sequence ID" value="SUZ70688.1"/>
    <property type="molecule type" value="Genomic_DNA"/>
</dbReference>
<evidence type="ECO:0000313" key="2">
    <source>
        <dbReference type="EMBL" id="SUZ70688.1"/>
    </source>
</evidence>
<organism evidence="2">
    <name type="scientific">marine metagenome</name>
    <dbReference type="NCBI Taxonomy" id="408172"/>
    <lineage>
        <taxon>unclassified sequences</taxon>
        <taxon>metagenomes</taxon>
        <taxon>ecological metagenomes</taxon>
    </lineage>
</organism>
<gene>
    <name evidence="2" type="ORF">METZ01_LOCUS23542</name>
</gene>
<keyword evidence="1" id="KW-0175">Coiled coil</keyword>
<dbReference type="AlphaFoldDB" id="A0A381PVV8"/>
<dbReference type="InterPro" id="IPR007060">
    <property type="entry name" value="FtsL/DivIC"/>
</dbReference>
<proteinExistence type="predicted"/>